<proteinExistence type="predicted"/>
<dbReference type="Proteomes" id="UP001164746">
    <property type="component" value="Chromosome 7"/>
</dbReference>
<dbReference type="SUPFAM" id="SSF90112">
    <property type="entry name" value="Neurotransmitter-gated ion-channel transmembrane pore"/>
    <property type="match status" value="1"/>
</dbReference>
<evidence type="ECO:0000256" key="1">
    <source>
        <dbReference type="ARBA" id="ARBA00004141"/>
    </source>
</evidence>
<evidence type="ECO:0000256" key="5">
    <source>
        <dbReference type="SAM" id="Phobius"/>
    </source>
</evidence>
<reference evidence="7" key="1">
    <citation type="submission" date="2022-11" db="EMBL/GenBank/DDBJ databases">
        <title>Centuries of genome instability and evolution in soft-shell clam transmissible cancer (bioRxiv).</title>
        <authorList>
            <person name="Hart S.F.M."/>
            <person name="Yonemitsu M.A."/>
            <person name="Giersch R.M."/>
            <person name="Beal B.F."/>
            <person name="Arriagada G."/>
            <person name="Davis B.W."/>
            <person name="Ostrander E.A."/>
            <person name="Goff S.P."/>
            <person name="Metzger M.J."/>
        </authorList>
    </citation>
    <scope>NUCLEOTIDE SEQUENCE</scope>
    <source>
        <strain evidence="7">MELC-2E11</strain>
        <tissue evidence="7">Siphon/mantle</tissue>
    </source>
</reference>
<dbReference type="InterPro" id="IPR006202">
    <property type="entry name" value="Neur_chan_lig-bd"/>
</dbReference>
<dbReference type="PANTHER" id="PTHR18945">
    <property type="entry name" value="NEUROTRANSMITTER GATED ION CHANNEL"/>
    <property type="match status" value="1"/>
</dbReference>
<evidence type="ECO:0000256" key="4">
    <source>
        <dbReference type="ARBA" id="ARBA00023136"/>
    </source>
</evidence>
<keyword evidence="2 5" id="KW-0812">Transmembrane</keyword>
<dbReference type="Pfam" id="PF02931">
    <property type="entry name" value="Neur_chan_LBD"/>
    <property type="match status" value="2"/>
</dbReference>
<feature type="domain" description="Neurotransmitter-gated ion-channel ligand-binding" evidence="6">
    <location>
        <begin position="36"/>
        <end position="117"/>
    </location>
</feature>
<feature type="transmembrane region" description="Helical" evidence="5">
    <location>
        <begin position="6"/>
        <end position="30"/>
    </location>
</feature>
<name>A0ABY7EIA5_MYAAR</name>
<gene>
    <name evidence="7" type="ORF">MAR_034803</name>
</gene>
<accession>A0ABY7EIA5</accession>
<feature type="transmembrane region" description="Helical" evidence="5">
    <location>
        <begin position="274"/>
        <end position="295"/>
    </location>
</feature>
<dbReference type="InterPro" id="IPR038050">
    <property type="entry name" value="Neuro_actylchol_rec"/>
</dbReference>
<dbReference type="SUPFAM" id="SSF63712">
    <property type="entry name" value="Nicotinic receptor ligand binding domain-like"/>
    <property type="match status" value="2"/>
</dbReference>
<dbReference type="InterPro" id="IPR036719">
    <property type="entry name" value="Neuro-gated_channel_TM_sf"/>
</dbReference>
<evidence type="ECO:0000313" key="8">
    <source>
        <dbReference type="Proteomes" id="UP001164746"/>
    </source>
</evidence>
<dbReference type="Gene3D" id="2.70.170.10">
    <property type="entry name" value="Neurotransmitter-gated ion-channel ligand-binding domain"/>
    <property type="match status" value="2"/>
</dbReference>
<dbReference type="InterPro" id="IPR006201">
    <property type="entry name" value="Neur_channel"/>
</dbReference>
<dbReference type="CDD" id="cd18989">
    <property type="entry name" value="LGIC_ECD_cation"/>
    <property type="match status" value="1"/>
</dbReference>
<evidence type="ECO:0000259" key="6">
    <source>
        <dbReference type="Pfam" id="PF02931"/>
    </source>
</evidence>
<dbReference type="EMBL" id="CP111018">
    <property type="protein sequence ID" value="WAR09727.1"/>
    <property type="molecule type" value="Genomic_DNA"/>
</dbReference>
<dbReference type="CDD" id="cd19051">
    <property type="entry name" value="LGIC_TM_cation"/>
    <property type="match status" value="1"/>
</dbReference>
<sequence>MPILKMLKIVTVIGMVLVTAQVGVGIAPSYSTDLETALRTSLFTGYEVLQRPMEQVPVTVSMNLITINSLDIKAQTLSTSRFFQLTWPDNRLEWNTNSSYDNLRFLFTTEKYAWAPKLQWGDKRLAWDLNTTYSNIQFIFTSEEYAWRPTIVIENSVNDLEVFSDVNTLVRLNSAGTARWTPGGVFETSCEADITYYPLDTQTCSIVLTTWSYTSNEITLSFDDDPFILDNFSENGEWELLETSNTSESAGRSKSESYTYDRLYFTMKLRRRPLYHILNTIFPVILMSCLIVFVFKLPPESGERVGMSLTATYLTIILMLSTLSVIFTIVVLDIYFNHDDDEAPPDWLQKFTKIFLVNITCWKGEGCCRKGKVKPSNGSDSRIALVDLDNVKDAKTRINSPSRKVALTDDDRENKNPEDKIFSWKEVALILDRFFMKLRVAYYACMNVA</sequence>
<dbReference type="Gene3D" id="1.20.58.390">
    <property type="entry name" value="Neurotransmitter-gated ion-channel transmembrane domain"/>
    <property type="match status" value="1"/>
</dbReference>
<feature type="domain" description="Neurotransmitter-gated ion-channel ligand-binding" evidence="6">
    <location>
        <begin position="118"/>
        <end position="273"/>
    </location>
</feature>
<protein>
    <submittedName>
        <fullName evidence="7">ACHB-like protein</fullName>
    </submittedName>
</protein>
<dbReference type="InterPro" id="IPR036734">
    <property type="entry name" value="Neur_chan_lig-bd_sf"/>
</dbReference>
<keyword evidence="8" id="KW-1185">Reference proteome</keyword>
<keyword evidence="4 5" id="KW-0472">Membrane</keyword>
<evidence type="ECO:0000313" key="7">
    <source>
        <dbReference type="EMBL" id="WAR09727.1"/>
    </source>
</evidence>
<feature type="transmembrane region" description="Helical" evidence="5">
    <location>
        <begin position="315"/>
        <end position="336"/>
    </location>
</feature>
<evidence type="ECO:0000256" key="2">
    <source>
        <dbReference type="ARBA" id="ARBA00022692"/>
    </source>
</evidence>
<dbReference type="PRINTS" id="PR00252">
    <property type="entry name" value="NRIONCHANNEL"/>
</dbReference>
<comment type="subcellular location">
    <subcellularLocation>
        <location evidence="1">Membrane</location>
        <topology evidence="1">Multi-pass membrane protein</topology>
    </subcellularLocation>
</comment>
<evidence type="ECO:0000256" key="3">
    <source>
        <dbReference type="ARBA" id="ARBA00022989"/>
    </source>
</evidence>
<keyword evidence="3 5" id="KW-1133">Transmembrane helix</keyword>
<organism evidence="7 8">
    <name type="scientific">Mya arenaria</name>
    <name type="common">Soft-shell clam</name>
    <dbReference type="NCBI Taxonomy" id="6604"/>
    <lineage>
        <taxon>Eukaryota</taxon>
        <taxon>Metazoa</taxon>
        <taxon>Spiralia</taxon>
        <taxon>Lophotrochozoa</taxon>
        <taxon>Mollusca</taxon>
        <taxon>Bivalvia</taxon>
        <taxon>Autobranchia</taxon>
        <taxon>Heteroconchia</taxon>
        <taxon>Euheterodonta</taxon>
        <taxon>Imparidentia</taxon>
        <taxon>Neoheterodontei</taxon>
        <taxon>Myida</taxon>
        <taxon>Myoidea</taxon>
        <taxon>Myidae</taxon>
        <taxon>Mya</taxon>
    </lineage>
</organism>